<comment type="caution">
    <text evidence="1">The sequence shown here is derived from an EMBL/GenBank/DDBJ whole genome shotgun (WGS) entry which is preliminary data.</text>
</comment>
<keyword evidence="1" id="KW-0808">Transferase</keyword>
<accession>A0ABW5JLJ9</accession>
<dbReference type="NCBIfam" id="TIGR03584">
    <property type="entry name" value="PseF"/>
    <property type="match status" value="1"/>
</dbReference>
<proteinExistence type="predicted"/>
<organism evidence="1 2">
    <name type="scientific">Gracilimonas halophila</name>
    <dbReference type="NCBI Taxonomy" id="1834464"/>
    <lineage>
        <taxon>Bacteria</taxon>
        <taxon>Pseudomonadati</taxon>
        <taxon>Balneolota</taxon>
        <taxon>Balneolia</taxon>
        <taxon>Balneolales</taxon>
        <taxon>Balneolaceae</taxon>
        <taxon>Gracilimonas</taxon>
    </lineage>
</organism>
<protein>
    <submittedName>
        <fullName evidence="1">Pseudaminic acid cytidylyltransferase</fullName>
        <ecNumber evidence="1">2.7.7.81</ecNumber>
    </submittedName>
</protein>
<gene>
    <name evidence="1" type="primary">pseF</name>
    <name evidence="1" type="ORF">ACFSVN_10875</name>
</gene>
<dbReference type="Proteomes" id="UP001597460">
    <property type="component" value="Unassembled WGS sequence"/>
</dbReference>
<dbReference type="GO" id="GO:0016779">
    <property type="term" value="F:nucleotidyltransferase activity"/>
    <property type="evidence" value="ECO:0007669"/>
    <property type="project" value="UniProtKB-KW"/>
</dbReference>
<dbReference type="InterPro" id="IPR050793">
    <property type="entry name" value="CMP-NeuNAc_synthase"/>
</dbReference>
<evidence type="ECO:0000313" key="2">
    <source>
        <dbReference type="Proteomes" id="UP001597460"/>
    </source>
</evidence>
<sequence>MSKAIAIIPARGGSKRIPQKNIRNFLGEPIISYVINAALKSNLFETVMVSTDSNEIKKIAISYGAEVPFLRSKKNSDDYATTIEVLEEVINRYKEVGKNFNYACCLYPTAPFTNPKRLKFFFRKLKEKNYDCIFPILEYSHPIQRCLKLVEGNRIEMVNPENLITRSQDLEKRYHDAGQFYWFVPDKLIPQKKLWTDNTGGIVINPLEAQDIDNIDDWKLAELKYQMIND</sequence>
<dbReference type="SUPFAM" id="SSF53448">
    <property type="entry name" value="Nucleotide-diphospho-sugar transferases"/>
    <property type="match status" value="1"/>
</dbReference>
<name>A0ABW5JLJ9_9BACT</name>
<dbReference type="PANTHER" id="PTHR21485:SF6">
    <property type="entry name" value="N-ACYLNEURAMINATE CYTIDYLYLTRANSFERASE-RELATED"/>
    <property type="match status" value="1"/>
</dbReference>
<dbReference type="EMBL" id="JBHULI010000025">
    <property type="protein sequence ID" value="MFD2532951.1"/>
    <property type="molecule type" value="Genomic_DNA"/>
</dbReference>
<evidence type="ECO:0000313" key="1">
    <source>
        <dbReference type="EMBL" id="MFD2532951.1"/>
    </source>
</evidence>
<dbReference type="Gene3D" id="3.90.550.10">
    <property type="entry name" value="Spore Coat Polysaccharide Biosynthesis Protein SpsA, Chain A"/>
    <property type="match status" value="1"/>
</dbReference>
<dbReference type="RefSeq" id="WP_390302368.1">
    <property type="nucleotide sequence ID" value="NZ_JBHULI010000025.1"/>
</dbReference>
<dbReference type="InterPro" id="IPR020039">
    <property type="entry name" value="PseF"/>
</dbReference>
<dbReference type="PANTHER" id="PTHR21485">
    <property type="entry name" value="HAD SUPERFAMILY MEMBERS CMAS AND KDSC"/>
    <property type="match status" value="1"/>
</dbReference>
<keyword evidence="2" id="KW-1185">Reference proteome</keyword>
<dbReference type="InterPro" id="IPR003329">
    <property type="entry name" value="Cytidylyl_trans"/>
</dbReference>
<dbReference type="InterPro" id="IPR029044">
    <property type="entry name" value="Nucleotide-diphossugar_trans"/>
</dbReference>
<dbReference type="CDD" id="cd02513">
    <property type="entry name" value="CMP-NeuAc_Synthase"/>
    <property type="match status" value="1"/>
</dbReference>
<keyword evidence="1" id="KW-0548">Nucleotidyltransferase</keyword>
<dbReference type="EC" id="2.7.7.81" evidence="1"/>
<reference evidence="2" key="1">
    <citation type="journal article" date="2019" name="Int. J. Syst. Evol. Microbiol.">
        <title>The Global Catalogue of Microorganisms (GCM) 10K type strain sequencing project: providing services to taxonomists for standard genome sequencing and annotation.</title>
        <authorList>
            <consortium name="The Broad Institute Genomics Platform"/>
            <consortium name="The Broad Institute Genome Sequencing Center for Infectious Disease"/>
            <person name="Wu L."/>
            <person name="Ma J."/>
        </authorList>
    </citation>
    <scope>NUCLEOTIDE SEQUENCE [LARGE SCALE GENOMIC DNA]</scope>
    <source>
        <strain evidence="2">KCTC 52042</strain>
    </source>
</reference>
<dbReference type="Pfam" id="PF02348">
    <property type="entry name" value="CTP_transf_3"/>
    <property type="match status" value="1"/>
</dbReference>